<sequence>MQYESDDPVAEFNTRAQGSLPGLLGIEMIEFTEGRYESRMMIKPHHHAPNGFLHAASIVALADTTCGFAARTRLPEGSSGFTTVELKSNHMGTLLEGELRCTTTAVHIGRSTQVWDARVFDPAKDRTIAVFRCTQMVLWPKGGAKGQ</sequence>
<accession>A0A3S2VMB4</accession>
<dbReference type="PANTHER" id="PTHR43240">
    <property type="entry name" value="1,4-DIHYDROXY-2-NAPHTHOYL-COA THIOESTERASE 1"/>
    <property type="match status" value="1"/>
</dbReference>
<protein>
    <submittedName>
        <fullName evidence="3">PaaI family thioesterase</fullName>
    </submittedName>
</protein>
<dbReference type="PANTHER" id="PTHR43240:SF8">
    <property type="entry name" value="PHENYLACETIC ACID DEGRADATION-RELATED PROTEIN"/>
    <property type="match status" value="1"/>
</dbReference>
<dbReference type="CDD" id="cd03443">
    <property type="entry name" value="PaaI_thioesterase"/>
    <property type="match status" value="1"/>
</dbReference>
<evidence type="ECO:0000256" key="1">
    <source>
        <dbReference type="ARBA" id="ARBA00022801"/>
    </source>
</evidence>
<proteinExistence type="predicted"/>
<dbReference type="Pfam" id="PF03061">
    <property type="entry name" value="4HBT"/>
    <property type="match status" value="1"/>
</dbReference>
<dbReference type="NCBIfam" id="TIGR00369">
    <property type="entry name" value="unchar_dom_1"/>
    <property type="match status" value="1"/>
</dbReference>
<comment type="caution">
    <text evidence="3">The sequence shown here is derived from an EMBL/GenBank/DDBJ whole genome shotgun (WGS) entry which is preliminary data.</text>
</comment>
<keyword evidence="1" id="KW-0378">Hydrolase</keyword>
<dbReference type="GO" id="GO:0061522">
    <property type="term" value="F:1,4-dihydroxy-2-naphthoyl-CoA thioesterase activity"/>
    <property type="evidence" value="ECO:0007669"/>
    <property type="project" value="TreeGrafter"/>
</dbReference>
<dbReference type="AlphaFoldDB" id="A0A3S2VMB4"/>
<dbReference type="SUPFAM" id="SSF54637">
    <property type="entry name" value="Thioesterase/thiol ester dehydrase-isomerase"/>
    <property type="match status" value="1"/>
</dbReference>
<dbReference type="Proteomes" id="UP000287447">
    <property type="component" value="Unassembled WGS sequence"/>
</dbReference>
<dbReference type="EMBL" id="SADE01000002">
    <property type="protein sequence ID" value="RVU36204.1"/>
    <property type="molecule type" value="Genomic_DNA"/>
</dbReference>
<feature type="domain" description="Thioesterase" evidence="2">
    <location>
        <begin position="50"/>
        <end position="122"/>
    </location>
</feature>
<dbReference type="InterPro" id="IPR029069">
    <property type="entry name" value="HotDog_dom_sf"/>
</dbReference>
<dbReference type="RefSeq" id="WP_127765680.1">
    <property type="nucleotide sequence ID" value="NZ_SADE01000002.1"/>
</dbReference>
<name>A0A3S2VMB4_9PROT</name>
<gene>
    <name evidence="3" type="ORF">EOI86_13355</name>
</gene>
<evidence type="ECO:0000313" key="3">
    <source>
        <dbReference type="EMBL" id="RVU36204.1"/>
    </source>
</evidence>
<dbReference type="InterPro" id="IPR003736">
    <property type="entry name" value="PAAI_dom"/>
</dbReference>
<reference evidence="4" key="1">
    <citation type="submission" date="2019-01" db="EMBL/GenBank/DDBJ databases">
        <title>Gri0909 isolated from a small marine red alga.</title>
        <authorList>
            <person name="Kim J."/>
            <person name="Jeong S.E."/>
            <person name="Jeon C.O."/>
        </authorList>
    </citation>
    <scope>NUCLEOTIDE SEQUENCE [LARGE SCALE GENOMIC DNA]</scope>
    <source>
        <strain evidence="4">Gri0909</strain>
    </source>
</reference>
<organism evidence="3 4">
    <name type="scientific">Hwanghaeella grinnelliae</name>
    <dbReference type="NCBI Taxonomy" id="2500179"/>
    <lineage>
        <taxon>Bacteria</taxon>
        <taxon>Pseudomonadati</taxon>
        <taxon>Pseudomonadota</taxon>
        <taxon>Alphaproteobacteria</taxon>
        <taxon>Rhodospirillales</taxon>
        <taxon>Rhodospirillaceae</taxon>
        <taxon>Hwanghaeella</taxon>
    </lineage>
</organism>
<evidence type="ECO:0000313" key="4">
    <source>
        <dbReference type="Proteomes" id="UP000287447"/>
    </source>
</evidence>
<dbReference type="InterPro" id="IPR006683">
    <property type="entry name" value="Thioestr_dom"/>
</dbReference>
<dbReference type="Gene3D" id="3.10.129.10">
    <property type="entry name" value="Hotdog Thioesterase"/>
    <property type="match status" value="1"/>
</dbReference>
<dbReference type="OrthoDB" id="9813282at2"/>
<keyword evidence="4" id="KW-1185">Reference proteome</keyword>
<dbReference type="GO" id="GO:0005829">
    <property type="term" value="C:cytosol"/>
    <property type="evidence" value="ECO:0007669"/>
    <property type="project" value="TreeGrafter"/>
</dbReference>
<evidence type="ECO:0000259" key="2">
    <source>
        <dbReference type="Pfam" id="PF03061"/>
    </source>
</evidence>